<keyword evidence="3" id="KW-0804">Transcription</keyword>
<evidence type="ECO:0000256" key="3">
    <source>
        <dbReference type="ARBA" id="ARBA00023163"/>
    </source>
</evidence>
<keyword evidence="2" id="KW-0805">Transcription regulation</keyword>
<dbReference type="GO" id="GO:0032784">
    <property type="term" value="P:regulation of DNA-templated transcription elongation"/>
    <property type="evidence" value="ECO:0007669"/>
    <property type="project" value="InterPro"/>
</dbReference>
<dbReference type="Proteomes" id="UP000324585">
    <property type="component" value="Unassembled WGS sequence"/>
</dbReference>
<dbReference type="PANTHER" id="PTHR30265">
    <property type="entry name" value="RHO-INTERACTING TRANSCRIPTION TERMINATION FACTOR NUSG"/>
    <property type="match status" value="1"/>
</dbReference>
<evidence type="ECO:0000259" key="5">
    <source>
        <dbReference type="SMART" id="SM00738"/>
    </source>
</evidence>
<reference evidence="7" key="1">
    <citation type="journal article" date="2019" name="Nat. Commun.">
        <title>Expansion of phycobilisome linker gene families in mesophilic red algae.</title>
        <authorList>
            <person name="Lee J."/>
            <person name="Kim D."/>
            <person name="Bhattacharya D."/>
            <person name="Yoon H.S."/>
        </authorList>
    </citation>
    <scope>NUCLEOTIDE SEQUENCE [LARGE SCALE GENOMIC DNA]</scope>
    <source>
        <strain evidence="7">CCMP 1328</strain>
    </source>
</reference>
<evidence type="ECO:0000256" key="2">
    <source>
        <dbReference type="ARBA" id="ARBA00023015"/>
    </source>
</evidence>
<dbReference type="Gene3D" id="2.30.30.30">
    <property type="match status" value="1"/>
</dbReference>
<protein>
    <submittedName>
        <fullName evidence="6">Transcription termination/antitermination protein NusG</fullName>
    </submittedName>
</protein>
<feature type="region of interest" description="Disordered" evidence="4">
    <location>
        <begin position="197"/>
        <end position="322"/>
    </location>
</feature>
<dbReference type="InterPro" id="IPR008991">
    <property type="entry name" value="Translation_prot_SH3-like_sf"/>
</dbReference>
<dbReference type="InterPro" id="IPR043425">
    <property type="entry name" value="NusG-like"/>
</dbReference>
<name>A0A5J4YP06_PORPP</name>
<feature type="compositionally biased region" description="Basic and acidic residues" evidence="4">
    <location>
        <begin position="225"/>
        <end position="235"/>
    </location>
</feature>
<feature type="compositionally biased region" description="Acidic residues" evidence="4">
    <location>
        <begin position="242"/>
        <end position="254"/>
    </location>
</feature>
<dbReference type="InterPro" id="IPR036735">
    <property type="entry name" value="NGN_dom_sf"/>
</dbReference>
<dbReference type="InterPro" id="IPR006645">
    <property type="entry name" value="NGN-like_dom"/>
</dbReference>
<dbReference type="GO" id="GO:0031564">
    <property type="term" value="P:transcription antitermination"/>
    <property type="evidence" value="ECO:0007669"/>
    <property type="project" value="UniProtKB-KW"/>
</dbReference>
<keyword evidence="1" id="KW-0889">Transcription antitermination</keyword>
<evidence type="ECO:0000256" key="4">
    <source>
        <dbReference type="SAM" id="MobiDB-lite"/>
    </source>
</evidence>
<evidence type="ECO:0000256" key="1">
    <source>
        <dbReference type="ARBA" id="ARBA00022814"/>
    </source>
</evidence>
<dbReference type="Pfam" id="PF02357">
    <property type="entry name" value="NusG"/>
    <property type="match status" value="1"/>
</dbReference>
<dbReference type="InterPro" id="IPR014722">
    <property type="entry name" value="Rib_uL2_dom2"/>
</dbReference>
<dbReference type="PANTHER" id="PTHR30265:SF4">
    <property type="entry name" value="KOW MOTIF FAMILY PROTEIN, EXPRESSED"/>
    <property type="match status" value="1"/>
</dbReference>
<dbReference type="SUPFAM" id="SSF82679">
    <property type="entry name" value="N-utilization substance G protein NusG, N-terminal domain"/>
    <property type="match status" value="1"/>
</dbReference>
<comment type="caution">
    <text evidence="6">The sequence shown here is derived from an EMBL/GenBank/DDBJ whole genome shotgun (WGS) entry which is preliminary data.</text>
</comment>
<dbReference type="CDD" id="cd06091">
    <property type="entry name" value="KOW_NusG"/>
    <property type="match status" value="1"/>
</dbReference>
<dbReference type="EMBL" id="VRMN01000008">
    <property type="protein sequence ID" value="KAA8493046.1"/>
    <property type="molecule type" value="Genomic_DNA"/>
</dbReference>
<feature type="domain" description="NusG-like N-terminal" evidence="5">
    <location>
        <begin position="329"/>
        <end position="451"/>
    </location>
</feature>
<gene>
    <name evidence="6" type="ORF">FVE85_9318</name>
</gene>
<evidence type="ECO:0000313" key="6">
    <source>
        <dbReference type="EMBL" id="KAA8493046.1"/>
    </source>
</evidence>
<dbReference type="AlphaFoldDB" id="A0A5J4YP06"/>
<dbReference type="OrthoDB" id="10677604at2759"/>
<feature type="region of interest" description="Disordered" evidence="4">
    <location>
        <begin position="104"/>
        <end position="146"/>
    </location>
</feature>
<evidence type="ECO:0000313" key="7">
    <source>
        <dbReference type="Proteomes" id="UP000324585"/>
    </source>
</evidence>
<dbReference type="Gene3D" id="3.30.70.940">
    <property type="entry name" value="NusG, N-terminal domain"/>
    <property type="match status" value="1"/>
</dbReference>
<proteinExistence type="predicted"/>
<feature type="compositionally biased region" description="Basic and acidic residues" evidence="4">
    <location>
        <begin position="104"/>
        <end position="134"/>
    </location>
</feature>
<dbReference type="SUPFAM" id="SSF50104">
    <property type="entry name" value="Translation proteins SH3-like domain"/>
    <property type="match status" value="1"/>
</dbReference>
<dbReference type="PRINTS" id="PR00338">
    <property type="entry name" value="NUSGTNSCPFCT"/>
</dbReference>
<organism evidence="6 7">
    <name type="scientific">Porphyridium purpureum</name>
    <name type="common">Red alga</name>
    <name type="synonym">Porphyridium cruentum</name>
    <dbReference type="NCBI Taxonomy" id="35688"/>
    <lineage>
        <taxon>Eukaryota</taxon>
        <taxon>Rhodophyta</taxon>
        <taxon>Bangiophyceae</taxon>
        <taxon>Porphyridiales</taxon>
        <taxon>Porphyridiaceae</taxon>
        <taxon>Porphyridium</taxon>
    </lineage>
</organism>
<sequence>MLRGGSQWAAAALRGVSAESELGPADVMDMYTSRDAADTGTRGVRAGLNAWVSTVGVSLVDANAHVPCSSRIARVRQCSTHGRFAAAVVVRRSRVAVVTSAEVDGGRARGHDASDMESSDHDGAARPEGAESTHDGNAFSGLEGQDDGMARKQDEMMMVYSVGDQQGASDFDAALFDSVLSENLDVLDDDLALKARAPSQQRDRAALEESEPAQEEPSLEVAAEDAEKQSAERHVTATQSGDADDAQADSDDEFAAQTGAFSLDPNQKKSRPSGKATSKSGKEKVPKRKATTTTSKAKAKKAASLILPDDPEIKKAGGSDSGDQFEEISPQWYFVQVKYACEFSVKTSIENMMVNDPLVGQRLKDVIVPTKRVMKYNKRGNPTQSNELLFPNYVIIFLSMTRHCYQEILNVPHVQYFVGDQNREKISQSKDGWKPPPPLPKEEIEAIFEKIQASALNSPEIVLSFQPGELIEVKDGPFQGNDARVTHVDSEAGVVDVQLLIFGMESPIQLALKSCMKKQFVEGS</sequence>
<feature type="compositionally biased region" description="Acidic residues" evidence="4">
    <location>
        <begin position="208"/>
        <end position="224"/>
    </location>
</feature>
<keyword evidence="7" id="KW-1185">Reference proteome</keyword>
<dbReference type="InterPro" id="IPR001062">
    <property type="entry name" value="Transcrpt_antiterm_NusG"/>
</dbReference>
<dbReference type="GO" id="GO:0006354">
    <property type="term" value="P:DNA-templated transcription elongation"/>
    <property type="evidence" value="ECO:0007669"/>
    <property type="project" value="InterPro"/>
</dbReference>
<accession>A0A5J4YP06</accession>
<dbReference type="SMART" id="SM00738">
    <property type="entry name" value="NGN"/>
    <property type="match status" value="1"/>
</dbReference>